<accession>A0ABP3DEQ1</accession>
<dbReference type="EMBL" id="BAAABU010000005">
    <property type="protein sequence ID" value="GAA0229271.1"/>
    <property type="molecule type" value="Genomic_DNA"/>
</dbReference>
<dbReference type="Pfam" id="PF09848">
    <property type="entry name" value="SLFN-g3_helicase"/>
    <property type="match status" value="1"/>
</dbReference>
<dbReference type="Proteomes" id="UP001500416">
    <property type="component" value="Unassembled WGS sequence"/>
</dbReference>
<dbReference type="InterPro" id="IPR027417">
    <property type="entry name" value="P-loop_NTPase"/>
</dbReference>
<dbReference type="Gene3D" id="3.40.50.300">
    <property type="entry name" value="P-loop containing nucleotide triphosphate hydrolases"/>
    <property type="match status" value="1"/>
</dbReference>
<dbReference type="RefSeq" id="WP_343934360.1">
    <property type="nucleotide sequence ID" value="NZ_BAAABU010000005.1"/>
</dbReference>
<dbReference type="SUPFAM" id="SSF52540">
    <property type="entry name" value="P-loop containing nucleoside triphosphate hydrolases"/>
    <property type="match status" value="1"/>
</dbReference>
<feature type="domain" description="Schlafen group 3-like DNA/RNA helicase" evidence="1">
    <location>
        <begin position="264"/>
        <end position="607"/>
    </location>
</feature>
<evidence type="ECO:0000313" key="2">
    <source>
        <dbReference type="EMBL" id="GAA0229271.1"/>
    </source>
</evidence>
<protein>
    <submittedName>
        <fullName evidence="2">DUF2075 domain-containing protein</fullName>
    </submittedName>
</protein>
<name>A0ABP3DEQ1_9PSEU</name>
<reference evidence="3" key="1">
    <citation type="journal article" date="2019" name="Int. J. Syst. Evol. Microbiol.">
        <title>The Global Catalogue of Microorganisms (GCM) 10K type strain sequencing project: providing services to taxonomists for standard genome sequencing and annotation.</title>
        <authorList>
            <consortium name="The Broad Institute Genomics Platform"/>
            <consortium name="The Broad Institute Genome Sequencing Center for Infectious Disease"/>
            <person name="Wu L."/>
            <person name="Ma J."/>
        </authorList>
    </citation>
    <scope>NUCLEOTIDE SEQUENCE [LARGE SCALE GENOMIC DNA]</scope>
    <source>
        <strain evidence="3">JCM 3380</strain>
    </source>
</reference>
<comment type="caution">
    <text evidence="2">The sequence shown here is derived from an EMBL/GenBank/DDBJ whole genome shotgun (WGS) entry which is preliminary data.</text>
</comment>
<dbReference type="InterPro" id="IPR018647">
    <property type="entry name" value="SLFN_3-like_DNA/RNA_helicase"/>
</dbReference>
<keyword evidence="3" id="KW-1185">Reference proteome</keyword>
<evidence type="ECO:0000313" key="3">
    <source>
        <dbReference type="Proteomes" id="UP001500416"/>
    </source>
</evidence>
<proteinExistence type="predicted"/>
<evidence type="ECO:0000259" key="1">
    <source>
        <dbReference type="Pfam" id="PF09848"/>
    </source>
</evidence>
<gene>
    <name evidence="2" type="ORF">GCM10010492_29600</name>
</gene>
<organism evidence="2 3">
    <name type="scientific">Saccharothrix mutabilis subsp. mutabilis</name>
    <dbReference type="NCBI Taxonomy" id="66855"/>
    <lineage>
        <taxon>Bacteria</taxon>
        <taxon>Bacillati</taxon>
        <taxon>Actinomycetota</taxon>
        <taxon>Actinomycetes</taxon>
        <taxon>Pseudonocardiales</taxon>
        <taxon>Pseudonocardiaceae</taxon>
        <taxon>Saccharothrix</taxon>
    </lineage>
</organism>
<sequence>MKVYLGTVGVAVELLRSAPDAFVRRCADDFRRRRGEAPGDAELRSWRNSWPVLVDALVRAGLRDLALLFEYELPRTSERVDALVLGARPDGGLTGVVVELKQWDEVSSADAALARTRGEHRGHPCRQAAGYVGHLEQWLADEALELEFRGAAVLHNADDRTTALLSESVRGSVGSGDVPVLGRRELAEPDPSTLAGLLRCGDLVPPTEEQVTAFLALEPRPSAKLLNDISAVMDQRSQFRLIGAQLEAQALVWNAATDLTAERKRVIVVSGGPGTGKSVIALRLVVDLTRRRSRVKTEARYLTPSGTLVAQLRRDVEGVAGARGMFGHPSSHPPSTPIVPVVDEAQRLERNGWQLERLMTCAPVSVFLLDERQVILPNEGYRVEELRQEALRLGADFRHVELKSQFRCGGSQSYLNWLGRLLSRDTYPEAWADRAFDFDIARDPDDLDTWIRHHSGEGVTARVAAGFCWPWTEVSAKQPLVNDVVLRWTDRNGVDRTWHRPWNAHVEHRDPNGNVTAPGRKYWATDPGGQDQVGCVYTCQGLEYDYGGVIMGPDLVWRADRWVAQPKESRDDRVNGLSPEEYLPLALNIYWVLASRAMLGCRLYSTDAETQDFLLRLRG</sequence>